<protein>
    <submittedName>
        <fullName evidence="4">Uncharacterized protein</fullName>
    </submittedName>
</protein>
<feature type="compositionally biased region" description="Polar residues" evidence="3">
    <location>
        <begin position="1921"/>
        <end position="1940"/>
    </location>
</feature>
<dbReference type="SMART" id="SM00710">
    <property type="entry name" value="PbH1"/>
    <property type="match status" value="6"/>
</dbReference>
<dbReference type="PANTHER" id="PTHR38340">
    <property type="entry name" value="S-LAYER PROTEIN"/>
    <property type="match status" value="1"/>
</dbReference>
<dbReference type="PANTHER" id="PTHR38340:SF1">
    <property type="entry name" value="S-LAYER PROTEIN"/>
    <property type="match status" value="1"/>
</dbReference>
<evidence type="ECO:0000256" key="3">
    <source>
        <dbReference type="SAM" id="MobiDB-lite"/>
    </source>
</evidence>
<dbReference type="RefSeq" id="WP_023383450.1">
    <property type="nucleotide sequence ID" value="NZ_AXUN02000222.1"/>
</dbReference>
<dbReference type="OrthoDB" id="1813813at2"/>
<dbReference type="eggNOG" id="COG2911">
    <property type="taxonomic scope" value="Bacteria"/>
</dbReference>
<dbReference type="Pfam" id="PF00353">
    <property type="entry name" value="HemolysinCabind"/>
    <property type="match status" value="10"/>
</dbReference>
<name>V7I1Q8_9CLOT</name>
<dbReference type="InterPro" id="IPR018511">
    <property type="entry name" value="Hemolysin-typ_Ca-bd_CS"/>
</dbReference>
<feature type="region of interest" description="Disordered" evidence="3">
    <location>
        <begin position="77"/>
        <end position="116"/>
    </location>
</feature>
<accession>V7I1Q8</accession>
<dbReference type="STRING" id="994573.T472_0218210"/>
<comment type="subcellular location">
    <subcellularLocation>
        <location evidence="1">Secreted</location>
    </subcellularLocation>
</comment>
<dbReference type="NCBIfam" id="NF012206">
    <property type="entry name" value="LktA_tand_53"/>
    <property type="match status" value="17"/>
</dbReference>
<organism evidence="4 5">
    <name type="scientific">Youngiibacter fragilis 232.1</name>
    <dbReference type="NCBI Taxonomy" id="994573"/>
    <lineage>
        <taxon>Bacteria</taxon>
        <taxon>Bacillati</taxon>
        <taxon>Bacillota</taxon>
        <taxon>Clostridia</taxon>
        <taxon>Eubacteriales</taxon>
        <taxon>Clostridiaceae</taxon>
        <taxon>Youngiibacter</taxon>
    </lineage>
</organism>
<dbReference type="Gene3D" id="2.60.40.1120">
    <property type="entry name" value="Carboxypeptidase-like, regulatory domain"/>
    <property type="match status" value="1"/>
</dbReference>
<evidence type="ECO:0000313" key="4">
    <source>
        <dbReference type="EMBL" id="ETA79216.1"/>
    </source>
</evidence>
<feature type="compositionally biased region" description="Low complexity" evidence="3">
    <location>
        <begin position="100"/>
        <end position="115"/>
    </location>
</feature>
<sequence length="7056" mass="729071">MHKVRGDPEKRLLMLIAAVFTALIMFGSRSVFASELGTDPLPEETAVVETIPEETAVEPAPDPVQEMLPPEETALEPAAPVTEPTEPAPTEELPPEETALEPADPATEPAEPAPEGVIPTDEAAAQVDAMLPVNEEIVPAPENLTEPVTEPDATIDEALPAEEAMEMPVETAPVPESGAGLDVFNVEATELVDPAGYVYDAVSKAPITGATVTLYKKIDGGTGEGIYINYLDPNPQVTLEDGHYSFLVGVGDYRLEASKEGYVAASAEFTQESIIELPLRRIDFYLLPTSQGWICIDGDVQINQDLILPGTDIDLTSANTDNTFKSITLLDNKTISTRVLAPGETDLIGSESTASSGDVSMTAPIITIKSGARILTHTNNEFLAGAILMTAMDTKETTIADFIPSVQIDKAETKIEIGENTVIRGGDITLVAKSDNEYVFPESVTEASLVEKAVTTGIDMLQDINLLAAVAVSDSDASITVGKGSEISGNTFTATAKSYTNASTSPIAMGVGVSVGVASSNAYVVVHGSITTEGDCYLNALSDNTLQVVGSASGIGGVSFAVAVSVLNSDATVHTSDTSTLNVGGNLTLLSETVDRNVTLARSKTGDSGKVGMAVAVSYENGTTNSLLDGNATVAGDMEVRAYATKDAINMDKMFGQIPSTSVGVCAQTGVNTTTFGNLLDDYQGTLKTMIMDKAKVLFGKVKDLVKKKSDEQQTEGKKTQSQTSAFELAAAVAVYLDINTATARIGLPLGTTFAVVKTIGSATVNAIAESQPYVMASGAISETEKTAEPQTEEEKKTEFAGSAAVAIGIFTNNAYAFIADNASVDSAHDLVVKAESLNDFEFMWGKNIIQELYKTYLALGGSPTYKSSEGWKMVYTGDVILVDHENATNGTPGNYYMYVAEVKDGMVVYGQTMDLKAIDFTSGMWFDLGSLEQVTSGDGEVSVKTGDVVEVLEGHAAGGEEGHLYKYLGEVPASINLTTENYANELLWEDMGADWQYRGGELVRTFSTYLDSFGYDNNFVNTWTQSTAKGANVSICGAVSVIDLNGTAEAYIGSNAKINQLTDTTYRTGLQKVSVSSMVVNEAIHLGGNIEVPGLSGGGKSLKIKGSIGGTGVEAEGGALGGTVIIVGYDNVSTAIIEDGVVLYADALDVSADTSSFSFSFSASGGTAGTFAFNGTFSIIDINNKTWAGIENGARIVIGDYGTPKTESVLRIHAKDTSFIINLTGGIATSNSIGIGASIAIDEITRDTRAFIGNELLSATSDGKPGEAEFTVIANGPVTIEAKNDGFIFSLALAAAVVKEKTPDPNKPAEPKSESKFGLGISAEVVINEMGDTAVAFIHDASLKGVSLAMKAGNRTLIIGAGGSMSIVTTKGTSVGLAGSFAYNDITNVTKSLTDNSNVVLTGSYDSSADGSERIISICASGSASTSSNSASIAGQVSINTIGSQTAASIINLSDISANNVILMSKDNSLIFSIAGALAYGGKGGVGVSIAFNDVPALGGRNYTAATIEASDVKAAGFLDIDAETKGKIIAITAALGASKEGMAGALSVSVNTIIGDTKVFVSGKKTLGQDIEGAVTMDAIDDSYIFSLAGSLAASDKASFGIALSYNEIDKVVTAYLLDTKLDAASLAMKSSSDATIVNITAGGAVAKTLAAGGSVSVNNIGADTETYIRNSEVGTLNSITLEAKDDLKIGAIAGTVAGAGKAAFGLAIATNNIGSADKPTNTRSYIENSKVVSTGGGLTVSAIATSVIKNLTGAGTIAGDAGISGAASINNIYSLIEAFIKDCGTTERYVRVMGDLILKAEDHSTVSIISATLAVSGKVSAGAAVGTVNIGTLAKPHVISANIDNSKAESTGGKAELTAKADAVIFNFTAGIAVGGNAGAQGSVSVNNVRTNTGAEIRNNSVVNARTGVSLKAHASNRDSIPSSAVTAGEQDGNTGSLDMESDDDSEDDRRITTIQSLAGAVAGGGSGSIGAAVATNDVRMNVNAAVVSSTVTSSDGQISIEAISEASIETLSAAIVVSNYVSVAAGVSLNKIENDTNAYIKDSTVTANYVENDPQKVSGVLLVAKDTSSIIAVAGQVNVAVSGGGLGAAAAFNEISNEVRSHVENSTITSKSSLLLVADSDSEIKAIAAGGGFGLYVSLTGSVAKNTIANSVFASIYSSTVTADKGVYLDSVNSSSISALAGALSTSAYAAIGGSVAINNIGCRSAEADDGYVENDNSNDNGTKVTLSDIATVGTKSWIENSRIISGSIVKLHASTDSMIKSISAAGGGALVAVNGSISMNNIYMDTESYIKGCIDTLDPAVKLVRSENDIWIEAYDNSAVSAIAGNVSIGAVGAGAAVSTVNIGDGTHVNRTRAYIDSSSVTSVNGSINLKALTNSFIFNIAAGVSIGGTGIQGSVAVNNVTARTSAEIVNGSKVTAENSVTLMALIEKRETIPASMLQADGGEEMVSSFDGNADDDDGTDEKKETSHSLKTIQSIAGSVAGGGSAGLGASVATNNVKNTVEASITKSVVKSIAGNVILEAKSEASIETVSAAIAGGGSYALAAAVSLNWIRNSISAFVSDSRVTSENASAYVNGGTVPGITISAKDTSVIRSVAGQVSIGGSALGAGAAYNEIGSTVKAYADTSSVLTSKGSILLIAKSDATIETIAAGGSLSSGASVAGSAVINILGNDTEAYMDHSTADADGNVHILADSQNTINAFGGALAGGAIGVGAVAVVNDVENTTLAYSSHSDIKARGKKEELDVKSWDESGAESLVKAKGLFIVADCDDKVTVYSGSVSIAAGALSGQLSVTVVSDTTKAYIVASTINSLSEPGMWVKVKAHQGTDVDVRAGGLTIGTVAVGAAVDHTNIKNTTYAYIDKDSVTRSAVHGQDIEVTTDTLEDVDVVVAGVSLSASMYISVSVSGSVSVALVDCDNRAYVADSDVTALDKLSILANDVANVSSTSYLLAASTFAGAGGTVSVNTLKSSTIAESKGGNLKAYGAMEIRAAASDKVVTVLGTMGVGGAAGLAGAVSVNTIETTTEANVMKGATKALINKDHTGTSLQTVKVSATNTSTIDGKGGSLGAGIGAGIGATVDVAAIRNRVVASVGLETEIYASGDITIEAISTKHIYSKVSSMAGGLLGVSGAVSVISIGEAMDETAGDEFAITNKDGDSLMTQVSGDTKIGSMGLGSDGTSIRAGSMLSTMEEPDIAALVGTAANTEGKVTAAFIEAAASSAGRVVVKAGGKLTVKADSIVSIEASMDNLALGAYGIGAVVAAVRTNERTSAFIGDYADILAGSLLIMAESDESALAEGKAATGGFLVGITANIADVSIKPTVKAYIGSNAYVFSKGDAEIAAIVTPKASAVVQGTTASGGVSVGVSSSTAKAEPDVSAWIGDYSRVMAGTIFLNGNPNLKFSSSAIMSEEGTLTFKDNYVETTGTMTFAQDAVNGDTITRSSGSWIADGYKAEDGIVVVRGTQTTQYIIHSLTAETLTLVEKGAVAAGAEDNVKVYSDRPDTITRSVGSWGTDGFEAGQAIVVAGSSLNNGAYEIREVTETELILMQNYGLKYEVNAGASVTADTNDRIRRGSGNWYGDGFRAGQEIRVSGTASNDGTYIIESVSSDGKYLVLQSKDRLTVEVTAAAAFVVVDPEEIKPQLTVSAIVLLPDNGSGITANADAKASSGALLIGVSSTDALASTTSLVNAYTGTGVRVDAAGIAEINAYAYTSQKAIGTSNTGGIVAKGGNTARAESTGTISAYTGTGLRIAADELRITAFGDEKNLSDSTAGTGGLVAGSAAKAETSSTSTTRAEIGNSAERISLIGLLIYADHTSRFDGKVDSTSASLLGFSGAEAINSVNAGVTIKIGDVTIPAYNIVATAINSSSKDYIGGSYNAWSGSGGGLVDVPATRSLSTIIHTTGIEVADGASLEVIGDKYYPGSLALSALNSVYARDKVRLVSSGAIALAKASSKVETIALTAYVTVGNADLKSVGDIDLSARTMADMITDTFVHTSGGAGAAQGDSRSFVKAVNTITLNSGADLFSEGEVNLLAGANSSGEVNTYNLKSMTYLENYTAFPVNTNPDAVAGFDQTNNVTVNSGALVKAVKDANLIGETGITILESRGTGKDYYRSAIGAEIRYESTPMASTGTIRADGEIHVGIRNKQRLIFDSEGNVTEKSDGITFTKTRELLSASIIAELERLQLLKEQYAGTEAGSAFAQELDFRLAELTQQGYTVVITTSGSYTYYSIDLDVYVDVIRVDDIWAQSSNINVIGTSFIGTGKLSAPGDAEIIIQNSGPAFLIVNRLTIPETEGGYIRFNGTNVTGTTPAEFNLNLNNLNRIKAAAFTAVTSNATSAAPKINVVSSYNGSLRKPDITLLGTISNIGVPPRFGDVLITSTGSVYVRSDINAGTLNISASASMVQSYKDTFINVGGEVRVHYSSMATRQQNITNSRLANMLIPISYPQGYAADSPERTIMNSLLAGILSVANRQDAKLSELRAANIFIAARYLNVNGLIEAGHATQSAYLAGSIDAKIQTYKNGGLLSRNYLDYPLVQISDMKFYYDPVNDRILLDDVSVRGGYVELFGQIISTGTGRIKALDGFGTISVVNETLYSLAIKALDVGIGSHGTIKITDTSKQTKIGGYTYYQITKYTRAYDTGTGKYTVTVKTWWSNTSEDAATTVITNIADASTTSYQPTVGYRYVYVLGQDSGIKETYTYATSSWAGIDWLAKDPGSLYSYVYQTYGTPVPLENGEYLDFDTANSSVPYMYWYESITQSSRIEVSRRQWTTSGGFLGLKKTYWTEVIYRTYVKNVHYNSVKADYPIAIEFAGGLAGNISIVSDEDIVIMGPVTNVLGTTKLEAGGSITQTSTTAIASRDIELLAGTGIGNGQSVHVELKGGNLKAVTDEGDISILEITGTLKIAEVSTGDGKVWLTAQTGIVAASSETLVKGDFISLNAGSGGIGSGTALRVDTGTEAGSGMIAKAEGSINLKEIDGDMFILGILSKSGNVSIEAVSGSLADGDETEKQGDNEGVLVVLRDNVTAGNLMDQWTAAGITASSDSKYTPSEISTLLAYALHKRLTDTEYRYELVNISGQDITLKAADGIGNLRTARIDFNEGKALLTEETMLMLAAAERGDVRFYDANDDEVASESASTAYIIITIHDDLDIISTGKLTVIAGGDSCIGSEEDIRIMTMTGQDTRIRSAKGIQSALGTAGQNIVCGSLVIEAGNGDIGTEAKPIGVTAVSAGTERLAARSSGNIWLKGIESGADNGSFNLDFIYTPGSVNINADGWIKDAISDGNEKIVGQSLVIYADSVGEAGGTLETDLLSGNMEIHAANGGIYVEELNGGINALVIGTSTGDVMLKAEGSILDVQAENGTKSSNILGRNIKLTATNGSIGTAGNHLEIDSANGGAGRLDADSKLDMFIDELTGSLSLGKLRSDSRIFISAPGAIVNAIGLTSGCNAEGLSLSFAAGGSAGTEAAPILMKVSELAGDAAGDVWIINDGALTVKGIEDGKRGIDADEKVQITVRSPFTLESYIFSAGDTIIRTNDSASGDGITIAALAVIDSEGRVVLLSGDDIHILKTSKIEAVGEVVLFGDFNGEGYTAAAYSYTGDPDKGTGAAIEILELPKAPSIKVYGGDDNDSFILTVDEASGAISMYGKGGSDSFTINRLPSLKSKTDGILQDTLTLDGEGGADTYTININNGQDVHNIINVWDTGTDSGDDKMYIFGTEDPDVFLLREKFIAILHADGVGYTEWFERINYDNRIEALEISTLGGDDRFYSDDNSAFTKIYSGAGDDFFQVGQMFATDRVVGDESGILDGDQIKTVHTTRGYLTPGNSFDMELYGGDGNDSFSVYANMKPLRLEGEDGNDRFILRAFALADPDEPGQALMNVDAGTGDDYIEYNINAPVTINGGDGYDTVIAVGTEFADVFIVTSNGICGAGLNITIEGAEESFEAYGMEGDDIFHVQSTRTGMVTRLVGGLGSDVFNLMGDVTEHVSSTGAILKIVPHNLNTIQGPLYLEGFNYDGAPDFTLKSGVGLPYEISLKLEDPEFTAVDENAMKDRLYAFNDGTTLGTTATLTADNLSGLGMGGSLTFNEGTELEPVWFTYNGGVTYTSLEIVEIMLGSGIDNFTITDTAAGTMTAVHGGGGEDTMTINGNSGPLVVYGDTSEDGSRYSGTLDEVDEDMANAFDNPGIDTIDASLSSHGLTIYGGPGNDIIHGSQGPDNIAGGSGADEIYGEEGNDIIFGDSGINADLEERTFTVITTETASGDTLNGGAGNNIIFGDHGYITYDGMAQGIHKVSGPGTIVRIESTSIDNGGDDIMTGGDDAEILIGGPGADKIYGNGGDDVMLGDHGRTTLTEMLVTIESHVEIDGDVDIMTGDLGADIMMGGTGGDDMTGGAGSNVMIGDHGTISRAASAGEKVFGTAGVQSIMTSLEEDGGDDIIAGGDDDDVLMGGSGTDTIFGNAGDDFIAGDNVSLDISNEDTAGNRYRAAAGPVYLADGRVNVGGMLGYPGDAPFWFGFGIELNHLGNAGNDDINGGAGEDMIFGQDGNDNIDGDLDDDYIEGGSGADTIYGGPGQDDIIGGSSDMFGYELAEERSDGSDTIFGGEGTDTGRNTYGDGTHANDADVILGDNGNIYRLVDDYGYLTYGYDTYEEIRNLIPRVAKLLDYTPGGPDYYSAASGDIGDADTIHGEGGDDTIYGMKGNDILYGDAGDDDIIGGWGHDWISGGTGDDGVLGDDGRICTSRNGIEEPLYGIGVNAELYIEGTKSMTATIYKTGAINKTANLYPFNVDVQKDPFYDPQHADDIIYGGLGNDFLHGGSGDDAISGAEALEAFYYAPSNIGNVLGYDAKTTLFAAYNPKAPMARVMVDQTGKFVLTGGTEFLMNFDTSEPDGNDMIFGDLGNDWLVGGPGMDWMFGGLGDDLLNADDDHNPMTDNTEVDFAPTDDPTYYDDILFGGGGRDILIASSTGDVMVDWTGEYNSYVVPTSNFGPGTVIRYSTKDIVKFLYDLSEGAGADTDAGTYITGTDPARNSEPYGELGLVLTGDPFAKDLVGAPRDPQPGNKGGKK</sequence>
<dbReference type="InterPro" id="IPR008969">
    <property type="entry name" value="CarboxyPept-like_regulatory"/>
</dbReference>
<evidence type="ECO:0000256" key="1">
    <source>
        <dbReference type="ARBA" id="ARBA00004613"/>
    </source>
</evidence>
<comment type="caution">
    <text evidence="4">The sequence shown here is derived from an EMBL/GenBank/DDBJ whole genome shotgun (WGS) entry which is preliminary data.</text>
</comment>
<keyword evidence="2" id="KW-0964">Secreted</keyword>
<dbReference type="InterPro" id="IPR047881">
    <property type="entry name" value="LktA_repeat"/>
</dbReference>
<feature type="region of interest" description="Disordered" evidence="3">
    <location>
        <begin position="2450"/>
        <end position="2474"/>
    </location>
</feature>
<evidence type="ECO:0000313" key="5">
    <source>
        <dbReference type="Proteomes" id="UP000017747"/>
    </source>
</evidence>
<dbReference type="eggNOG" id="COG3210">
    <property type="taxonomic scope" value="Bacteria"/>
</dbReference>
<dbReference type="InterPro" id="IPR001343">
    <property type="entry name" value="Hemolysn_Ca-bd"/>
</dbReference>
<dbReference type="Gene3D" id="2.150.10.10">
    <property type="entry name" value="Serralysin-like metalloprotease, C-terminal"/>
    <property type="match status" value="3"/>
</dbReference>
<gene>
    <name evidence="4" type="ORF">T472_0218210</name>
</gene>
<feature type="compositionally biased region" description="Low complexity" evidence="3">
    <location>
        <begin position="77"/>
        <end position="92"/>
    </location>
</feature>
<evidence type="ECO:0000256" key="2">
    <source>
        <dbReference type="ARBA" id="ARBA00022525"/>
    </source>
</evidence>
<feature type="region of interest" description="Disordered" evidence="3">
    <location>
        <begin position="1916"/>
        <end position="1952"/>
    </location>
</feature>
<dbReference type="InterPro" id="IPR006626">
    <property type="entry name" value="PbH1"/>
</dbReference>
<proteinExistence type="predicted"/>
<dbReference type="EMBL" id="AXUN02000222">
    <property type="protein sequence ID" value="ETA79216.1"/>
    <property type="molecule type" value="Genomic_DNA"/>
</dbReference>
<dbReference type="eggNOG" id="COG2931">
    <property type="taxonomic scope" value="Bacteria"/>
</dbReference>
<keyword evidence="5" id="KW-1185">Reference proteome</keyword>
<dbReference type="InterPro" id="IPR050557">
    <property type="entry name" value="RTX_toxin/Mannuronan_C5-epim"/>
</dbReference>
<dbReference type="PATRIC" id="fig|994573.3.peg.3459"/>
<dbReference type="InterPro" id="IPR011049">
    <property type="entry name" value="Serralysin-like_metalloprot_C"/>
</dbReference>
<dbReference type="GO" id="GO:0005509">
    <property type="term" value="F:calcium ion binding"/>
    <property type="evidence" value="ECO:0007669"/>
    <property type="project" value="InterPro"/>
</dbReference>
<dbReference type="GO" id="GO:0005576">
    <property type="term" value="C:extracellular region"/>
    <property type="evidence" value="ECO:0007669"/>
    <property type="project" value="UniProtKB-SubCell"/>
</dbReference>
<dbReference type="SUPFAM" id="SSF51120">
    <property type="entry name" value="beta-Roll"/>
    <property type="match status" value="5"/>
</dbReference>
<dbReference type="Proteomes" id="UP000017747">
    <property type="component" value="Unassembled WGS sequence"/>
</dbReference>
<dbReference type="SUPFAM" id="SSF49464">
    <property type="entry name" value="Carboxypeptidase regulatory domain-like"/>
    <property type="match status" value="1"/>
</dbReference>
<reference evidence="4 5" key="1">
    <citation type="journal article" date="2014" name="Genome Announc.">
        <title>Genome Sequence of Youngiibacter fragilis, the Type Strain of the Genus Youngiibacter.</title>
        <authorList>
            <person name="Wawrik C.B."/>
            <person name="Callaghan A.V."/>
            <person name="Stamps B.W."/>
            <person name="Wawrik B."/>
        </authorList>
    </citation>
    <scope>NUCLEOTIDE SEQUENCE [LARGE SCALE GENOMIC DNA]</scope>
    <source>
        <strain evidence="4 5">232.1</strain>
    </source>
</reference>
<dbReference type="PROSITE" id="PS00330">
    <property type="entry name" value="HEMOLYSIN_CALCIUM"/>
    <property type="match status" value="6"/>
</dbReference>